<dbReference type="AlphaFoldDB" id="A0A383AA07"/>
<evidence type="ECO:0000313" key="1">
    <source>
        <dbReference type="EMBL" id="SVE04420.1"/>
    </source>
</evidence>
<dbReference type="InterPro" id="IPR040442">
    <property type="entry name" value="Pyrv_kinase-like_dom_sf"/>
</dbReference>
<dbReference type="Gene3D" id="3.20.20.60">
    <property type="entry name" value="Phosphoenolpyruvate-binding domains"/>
    <property type="match status" value="1"/>
</dbReference>
<name>A0A383AA07_9ZZZZ</name>
<feature type="non-terminal residue" evidence="1">
    <location>
        <position position="176"/>
    </location>
</feature>
<gene>
    <name evidence="1" type="ORF">METZ01_LOCUS457274</name>
</gene>
<reference evidence="1" key="1">
    <citation type="submission" date="2018-05" db="EMBL/GenBank/DDBJ databases">
        <authorList>
            <person name="Lanie J.A."/>
            <person name="Ng W.-L."/>
            <person name="Kazmierczak K.M."/>
            <person name="Andrzejewski T.M."/>
            <person name="Davidsen T.M."/>
            <person name="Wayne K.J."/>
            <person name="Tettelin H."/>
            <person name="Glass J.I."/>
            <person name="Rusch D."/>
            <person name="Podicherti R."/>
            <person name="Tsui H.-C.T."/>
            <person name="Winkler M.E."/>
        </authorList>
    </citation>
    <scope>NUCLEOTIDE SEQUENCE</scope>
</reference>
<sequence length="176" mass="20714">MILISQNVTNYNIKVPENAVFRINLAWINKIEEIIKLLKKYETQKIFLDLPTNRTKPPNNKYSFDDLVNILKVFKNIKYLAISNVNNFEDIEKYLKLTPQNITIIPKIESCLGVENIESITNQLTFEEKIVMLDHDDLYSDILKNKIPKEKFSFYVNQLVDFCRENKIELLRTIGV</sequence>
<proteinExistence type="predicted"/>
<dbReference type="SUPFAM" id="SSF51621">
    <property type="entry name" value="Phosphoenolpyruvate/pyruvate domain"/>
    <property type="match status" value="1"/>
</dbReference>
<dbReference type="GO" id="GO:0003824">
    <property type="term" value="F:catalytic activity"/>
    <property type="evidence" value="ECO:0007669"/>
    <property type="project" value="InterPro"/>
</dbReference>
<dbReference type="InterPro" id="IPR015813">
    <property type="entry name" value="Pyrv/PenolPyrv_kinase-like_dom"/>
</dbReference>
<dbReference type="EMBL" id="UINC01190318">
    <property type="protein sequence ID" value="SVE04420.1"/>
    <property type="molecule type" value="Genomic_DNA"/>
</dbReference>
<protein>
    <submittedName>
        <fullName evidence="1">Uncharacterized protein</fullName>
    </submittedName>
</protein>
<accession>A0A383AA07</accession>
<organism evidence="1">
    <name type="scientific">marine metagenome</name>
    <dbReference type="NCBI Taxonomy" id="408172"/>
    <lineage>
        <taxon>unclassified sequences</taxon>
        <taxon>metagenomes</taxon>
        <taxon>ecological metagenomes</taxon>
    </lineage>
</organism>